<evidence type="ECO:0000256" key="1">
    <source>
        <dbReference type="SAM" id="MobiDB-lite"/>
    </source>
</evidence>
<feature type="region of interest" description="Disordered" evidence="1">
    <location>
        <begin position="1"/>
        <end position="24"/>
    </location>
</feature>
<reference evidence="4" key="1">
    <citation type="journal article" date="2019" name="Int. J. Syst. Evol. Microbiol.">
        <title>The Global Catalogue of Microorganisms (GCM) 10K type strain sequencing project: providing services to taxonomists for standard genome sequencing and annotation.</title>
        <authorList>
            <consortium name="The Broad Institute Genomics Platform"/>
            <consortium name="The Broad Institute Genome Sequencing Center for Infectious Disease"/>
            <person name="Wu L."/>
            <person name="Ma J."/>
        </authorList>
    </citation>
    <scope>NUCLEOTIDE SEQUENCE [LARGE SCALE GENOMIC DNA]</scope>
    <source>
        <strain evidence="4">CCUG 57401</strain>
    </source>
</reference>
<dbReference type="RefSeq" id="WP_376850319.1">
    <property type="nucleotide sequence ID" value="NZ_JBHSMF010000006.1"/>
</dbReference>
<feature type="transmembrane region" description="Helical" evidence="2">
    <location>
        <begin position="85"/>
        <end position="104"/>
    </location>
</feature>
<dbReference type="Proteomes" id="UP001596037">
    <property type="component" value="Unassembled WGS sequence"/>
</dbReference>
<accession>A0ABW0ND78</accession>
<keyword evidence="2" id="KW-1133">Transmembrane helix</keyword>
<evidence type="ECO:0000313" key="4">
    <source>
        <dbReference type="Proteomes" id="UP001596037"/>
    </source>
</evidence>
<dbReference type="SUPFAM" id="SSF52129">
    <property type="entry name" value="Caspase-like"/>
    <property type="match status" value="1"/>
</dbReference>
<evidence type="ECO:0000313" key="3">
    <source>
        <dbReference type="EMBL" id="MFC5498261.1"/>
    </source>
</evidence>
<keyword evidence="4" id="KW-1185">Reference proteome</keyword>
<gene>
    <name evidence="3" type="ORF">ACFPOE_12020</name>
</gene>
<protein>
    <submittedName>
        <fullName evidence="3">C13 family peptidase</fullName>
    </submittedName>
</protein>
<dbReference type="Gene3D" id="3.40.50.1460">
    <property type="match status" value="1"/>
</dbReference>
<dbReference type="InterPro" id="IPR001096">
    <property type="entry name" value="Peptidase_C13"/>
</dbReference>
<feature type="transmembrane region" description="Helical" evidence="2">
    <location>
        <begin position="111"/>
        <end position="132"/>
    </location>
</feature>
<evidence type="ECO:0000256" key="2">
    <source>
        <dbReference type="SAM" id="Phobius"/>
    </source>
</evidence>
<dbReference type="Pfam" id="PF01650">
    <property type="entry name" value="Peptidase_C13"/>
    <property type="match status" value="1"/>
</dbReference>
<organism evidence="3 4">
    <name type="scientific">Caenimonas terrae</name>
    <dbReference type="NCBI Taxonomy" id="696074"/>
    <lineage>
        <taxon>Bacteria</taxon>
        <taxon>Pseudomonadati</taxon>
        <taxon>Pseudomonadota</taxon>
        <taxon>Betaproteobacteria</taxon>
        <taxon>Burkholderiales</taxon>
        <taxon>Comamonadaceae</taxon>
        <taxon>Caenimonas</taxon>
    </lineage>
</organism>
<comment type="caution">
    <text evidence="3">The sequence shown here is derived from an EMBL/GenBank/DDBJ whole genome shotgun (WGS) entry which is preliminary data.</text>
</comment>
<feature type="transmembrane region" description="Helical" evidence="2">
    <location>
        <begin position="152"/>
        <end position="171"/>
    </location>
</feature>
<name>A0ABW0ND78_9BURK</name>
<dbReference type="EMBL" id="JBHSMF010000006">
    <property type="protein sequence ID" value="MFC5498261.1"/>
    <property type="molecule type" value="Genomic_DNA"/>
</dbReference>
<proteinExistence type="predicted"/>
<feature type="transmembrane region" description="Helical" evidence="2">
    <location>
        <begin position="183"/>
        <end position="199"/>
    </location>
</feature>
<sequence length="482" mass="52092">MHPDADFDSFAAAPGSAPPLPPPARESLGGWLRGGLRAGFLLEPRLPLAPPTPAQLLLLVAVTSALELLLARFEVAGPALFDLRGWLAPQWGTGLLLLLAWWVLPPPRRLAAWFALWVVASAPANTVSQLLSIAQAHERLPLWLDGSTWAGWSLYLLLWVWVLAVAVRLAGRFGVDRPGRAALALRMVALFGVSAWQFPDRPWQQDGTQAEAERPTLELSQEAFETQQAVWDKAVASLAPQRPGVVDVYGLVFAPYADQDVFLRESSMVASLLAQRFDARGRVLHLVNSASTGDTYPWATTLNLERAIDALAARMDREHDLLVVYLTSHGASNYQLSASNGALRVDTVSPGELRAALDKAGIRNRVIAVSACFSGGWIGPLAGDSTLVMTAADATHTSYGCGALSELTFFGRAMFDEQLRKTHSFEQAFAASVPVIKQREVDAGKPDGFSNPQISVGDKIRPVLRQLQQRLDGLPPAPGATP</sequence>
<keyword evidence="2" id="KW-0472">Membrane</keyword>
<dbReference type="InterPro" id="IPR029030">
    <property type="entry name" value="Caspase-like_dom_sf"/>
</dbReference>
<keyword evidence="2" id="KW-0812">Transmembrane</keyword>